<protein>
    <submittedName>
        <fullName evidence="6">Salicylate hydroxylase</fullName>
    </submittedName>
</protein>
<dbReference type="SMR" id="A0A194VSK0"/>
<comment type="similarity">
    <text evidence="1">Belongs to the paxM FAD-dependent monooxygenase family.</text>
</comment>
<dbReference type="SUPFAM" id="SSF51905">
    <property type="entry name" value="FAD/NAD(P)-binding domain"/>
    <property type="match status" value="1"/>
</dbReference>
<keyword evidence="3" id="KW-0274">FAD</keyword>
<organism evidence="6 7">
    <name type="scientific">Cytospora mali</name>
    <name type="common">Apple Valsa canker fungus</name>
    <name type="synonym">Valsa mali</name>
    <dbReference type="NCBI Taxonomy" id="578113"/>
    <lineage>
        <taxon>Eukaryota</taxon>
        <taxon>Fungi</taxon>
        <taxon>Dikarya</taxon>
        <taxon>Ascomycota</taxon>
        <taxon>Pezizomycotina</taxon>
        <taxon>Sordariomycetes</taxon>
        <taxon>Sordariomycetidae</taxon>
        <taxon>Diaporthales</taxon>
        <taxon>Cytosporaceae</taxon>
        <taxon>Cytospora</taxon>
    </lineage>
</organism>
<dbReference type="PANTHER" id="PTHR46720">
    <property type="entry name" value="HYDROXYLASE, PUTATIVE (AFU_ORTHOLOGUE AFUA_3G01460)-RELATED"/>
    <property type="match status" value="1"/>
</dbReference>
<evidence type="ECO:0000256" key="3">
    <source>
        <dbReference type="ARBA" id="ARBA00022827"/>
    </source>
</evidence>
<dbReference type="PRINTS" id="PR00420">
    <property type="entry name" value="RNGMNOXGNASE"/>
</dbReference>
<proteinExistence type="inferred from homology"/>
<dbReference type="OrthoDB" id="16820at2759"/>
<keyword evidence="2" id="KW-0285">Flavoprotein</keyword>
<dbReference type="Gene3D" id="3.50.50.60">
    <property type="entry name" value="FAD/NAD(P)-binding domain"/>
    <property type="match status" value="1"/>
</dbReference>
<evidence type="ECO:0000256" key="4">
    <source>
        <dbReference type="ARBA" id="ARBA00023002"/>
    </source>
</evidence>
<gene>
    <name evidence="6" type="ORF">VM1G_02264</name>
</gene>
<evidence type="ECO:0000259" key="5">
    <source>
        <dbReference type="Pfam" id="PF01494"/>
    </source>
</evidence>
<reference evidence="6" key="1">
    <citation type="submission" date="2014-12" db="EMBL/GenBank/DDBJ databases">
        <title>Genome Sequence of Valsa Canker Pathogens Uncovers a Specific Adaption of Colonization on Woody Bark.</title>
        <authorList>
            <person name="Yin Z."/>
            <person name="Liu H."/>
            <person name="Gao X."/>
            <person name="Li Z."/>
            <person name="Song N."/>
            <person name="Ke X."/>
            <person name="Dai Q."/>
            <person name="Wu Y."/>
            <person name="Sun Y."/>
            <person name="Xu J.-R."/>
            <person name="Kang Z.K."/>
            <person name="Wang L."/>
            <person name="Huang L."/>
        </authorList>
    </citation>
    <scope>NUCLEOTIDE SEQUENCE [LARGE SCALE GENOMIC DNA]</scope>
    <source>
        <strain evidence="6">03-8</strain>
    </source>
</reference>
<dbReference type="AlphaFoldDB" id="A0A194VSK0"/>
<dbReference type="InterPro" id="IPR002938">
    <property type="entry name" value="FAD-bd"/>
</dbReference>
<accession>A0A194VSK0</accession>
<keyword evidence="4" id="KW-0560">Oxidoreductase</keyword>
<dbReference type="Proteomes" id="UP000078559">
    <property type="component" value="Chromosome 2"/>
</dbReference>
<feature type="domain" description="FAD-binding" evidence="5">
    <location>
        <begin position="9"/>
        <end position="374"/>
    </location>
</feature>
<dbReference type="Pfam" id="PF01494">
    <property type="entry name" value="FAD_binding_3"/>
    <property type="match status" value="1"/>
</dbReference>
<sequence>MAESTSVIKIAVIGGGLAGATIANALLRHAHLEVHVYESAPEFSERGAAIGLPGGAQRALQQVVGVSEATAMLQRAGAVLQASTRTCIGSGTHAGAIILDLGSSPETGTRVVHRASLLRELLAPLPAERLHASKALSEITATATGDVQVTFSDGQNDTFHAVIGADGIFGAVRRYVLQETADDDAPSPAGFWDCRNVVPFEKAKETLGAQYFETDRQYGWAGNGAFIMHDVLDNRTNIQCVISAIEKDPPKDRKRPLTREFLEETLHDWLHGPIGKGMIDNLANQLILDQPEPQAYSQWEHKSTRTFSNGRVCIVGDAAHASTPWQGAGTGQAFEDAMILGTLLGETKVPSEITRAFQAYNAVRRDRCQRVIDSSRGTGLIFCGQDPDAGLDPEKIRGLLAPRWDFIASIDLAAYKEEALEKMKAL</sequence>
<dbReference type="EMBL" id="CM003099">
    <property type="protein sequence ID" value="KUI66790.1"/>
    <property type="molecule type" value="Genomic_DNA"/>
</dbReference>
<evidence type="ECO:0000256" key="1">
    <source>
        <dbReference type="ARBA" id="ARBA00007992"/>
    </source>
</evidence>
<evidence type="ECO:0000313" key="7">
    <source>
        <dbReference type="Proteomes" id="UP000078559"/>
    </source>
</evidence>
<dbReference type="GO" id="GO:0016491">
    <property type="term" value="F:oxidoreductase activity"/>
    <property type="evidence" value="ECO:0007669"/>
    <property type="project" value="UniProtKB-KW"/>
</dbReference>
<dbReference type="InterPro" id="IPR051104">
    <property type="entry name" value="FAD_monoxygenase"/>
</dbReference>
<dbReference type="GO" id="GO:0071949">
    <property type="term" value="F:FAD binding"/>
    <property type="evidence" value="ECO:0007669"/>
    <property type="project" value="InterPro"/>
</dbReference>
<evidence type="ECO:0000256" key="2">
    <source>
        <dbReference type="ARBA" id="ARBA00022630"/>
    </source>
</evidence>
<dbReference type="GO" id="GO:0044550">
    <property type="term" value="P:secondary metabolite biosynthetic process"/>
    <property type="evidence" value="ECO:0007669"/>
    <property type="project" value="TreeGrafter"/>
</dbReference>
<evidence type="ECO:0000313" key="6">
    <source>
        <dbReference type="EMBL" id="KUI66790.1"/>
    </source>
</evidence>
<dbReference type="PANTHER" id="PTHR46720:SF3">
    <property type="entry name" value="FAD-BINDING DOMAIN-CONTAINING PROTEIN-RELATED"/>
    <property type="match status" value="1"/>
</dbReference>
<keyword evidence="7" id="KW-1185">Reference proteome</keyword>
<name>A0A194VSK0_CYTMA</name>
<dbReference type="InterPro" id="IPR036188">
    <property type="entry name" value="FAD/NAD-bd_sf"/>
</dbReference>